<keyword evidence="4" id="KW-1185">Reference proteome</keyword>
<evidence type="ECO:0000313" key="3">
    <source>
        <dbReference type="EMBL" id="QXE92228.1"/>
    </source>
</evidence>
<dbReference type="Proteomes" id="UP000683559">
    <property type="component" value="Chromosome"/>
</dbReference>
<evidence type="ECO:0000313" key="4">
    <source>
        <dbReference type="Proteomes" id="UP000683559"/>
    </source>
</evidence>
<dbReference type="InterPro" id="IPR037523">
    <property type="entry name" value="VOC_core"/>
</dbReference>
<dbReference type="PANTHER" id="PTHR43048">
    <property type="entry name" value="METHYLMALONYL-COA EPIMERASE"/>
    <property type="match status" value="1"/>
</dbReference>
<dbReference type="PANTHER" id="PTHR43048:SF5">
    <property type="entry name" value="BLR5325 PROTEIN"/>
    <property type="match status" value="1"/>
</dbReference>
<reference evidence="3 4" key="1">
    <citation type="submission" date="2021-06" db="EMBL/GenBank/DDBJ databases">
        <title>Gemonas diversity in paddy soil.</title>
        <authorList>
            <person name="Liu G."/>
        </authorList>
    </citation>
    <scope>NUCLEOTIDE SEQUENCE [LARGE SCALE GENOMIC DNA]</scope>
    <source>
        <strain evidence="3 4">RG2</strain>
    </source>
</reference>
<protein>
    <submittedName>
        <fullName evidence="3">VOC family protein</fullName>
    </submittedName>
</protein>
<dbReference type="EMBL" id="CP077683">
    <property type="protein sequence ID" value="QXE92228.1"/>
    <property type="molecule type" value="Genomic_DNA"/>
</dbReference>
<keyword evidence="1" id="KW-0479">Metal-binding</keyword>
<evidence type="ECO:0000256" key="1">
    <source>
        <dbReference type="ARBA" id="ARBA00022723"/>
    </source>
</evidence>
<dbReference type="RefSeq" id="WP_217288783.1">
    <property type="nucleotide sequence ID" value="NZ_CP077683.1"/>
</dbReference>
<dbReference type="InterPro" id="IPR051785">
    <property type="entry name" value="MMCE/EMCE_epimerase"/>
</dbReference>
<dbReference type="PROSITE" id="PS51819">
    <property type="entry name" value="VOC"/>
    <property type="match status" value="1"/>
</dbReference>
<sequence length="145" mass="15741">MITRIDHLNIVVRDLEAATAFFALLGFTPGISSQLDTDFLEKLTGVRCAGGRFTALHHPGSDLSIELLQFDAGGAADAGTGIANRIGLRHLAFAVTDIEAEVTRLRDHGVEFIGEVQVWQKTGKKLIYFHGPEGILLELAQYPTP</sequence>
<name>A0ABX8LPQ6_9BACT</name>
<proteinExistence type="predicted"/>
<feature type="domain" description="VOC" evidence="2">
    <location>
        <begin position="4"/>
        <end position="142"/>
    </location>
</feature>
<accession>A0ABX8LPQ6</accession>
<dbReference type="Pfam" id="PF13669">
    <property type="entry name" value="Glyoxalase_4"/>
    <property type="match status" value="1"/>
</dbReference>
<gene>
    <name evidence="3" type="ORF">KP001_06830</name>
</gene>
<organism evidence="3 4">
    <name type="scientific">Geomonas subterranea</name>
    <dbReference type="NCBI Taxonomy" id="2847989"/>
    <lineage>
        <taxon>Bacteria</taxon>
        <taxon>Pseudomonadati</taxon>
        <taxon>Thermodesulfobacteriota</taxon>
        <taxon>Desulfuromonadia</taxon>
        <taxon>Geobacterales</taxon>
        <taxon>Geobacteraceae</taxon>
        <taxon>Geomonas</taxon>
    </lineage>
</organism>
<evidence type="ECO:0000259" key="2">
    <source>
        <dbReference type="PROSITE" id="PS51819"/>
    </source>
</evidence>